<name>A0A367KSA6_RHIST</name>
<accession>A0A367KSA6</accession>
<protein>
    <submittedName>
        <fullName evidence="2">Uncharacterized protein</fullName>
    </submittedName>
</protein>
<reference evidence="2 3" key="1">
    <citation type="journal article" date="2018" name="G3 (Bethesda)">
        <title>Phylogenetic and Phylogenomic Definition of Rhizopus Species.</title>
        <authorList>
            <person name="Gryganskyi A.P."/>
            <person name="Golan J."/>
            <person name="Dolatabadi S."/>
            <person name="Mondo S."/>
            <person name="Robb S."/>
            <person name="Idnurm A."/>
            <person name="Muszewska A."/>
            <person name="Steczkiewicz K."/>
            <person name="Masonjones S."/>
            <person name="Liao H.L."/>
            <person name="Gajdeczka M.T."/>
            <person name="Anike F."/>
            <person name="Vuek A."/>
            <person name="Anishchenko I.M."/>
            <person name="Voigt K."/>
            <person name="de Hoog G.S."/>
            <person name="Smith M.E."/>
            <person name="Heitman J."/>
            <person name="Vilgalys R."/>
            <person name="Stajich J.E."/>
        </authorList>
    </citation>
    <scope>NUCLEOTIDE SEQUENCE [LARGE SCALE GENOMIC DNA]</scope>
    <source>
        <strain evidence="2 3">LSU 92-RS-03</strain>
    </source>
</reference>
<sequence length="117" mass="13233">MKFTHLIPAFFLCFHAVYGKLDISLPDADSQWTTGSEETVVWSSSATEFGLLCKIQLIDAKTEQVVYNITNTTAPCSINTLKTDPIPKFEHEIFMIRIFETSNTTVSVYTQDFKISN</sequence>
<keyword evidence="1" id="KW-0732">Signal</keyword>
<feature type="chain" id="PRO_5016786512" evidence="1">
    <location>
        <begin position="20"/>
        <end position="117"/>
    </location>
</feature>
<gene>
    <name evidence="2" type="ORF">CU098_008017</name>
</gene>
<dbReference type="STRING" id="4846.A0A367KSA6"/>
<dbReference type="AlphaFoldDB" id="A0A367KSA6"/>
<dbReference type="EMBL" id="PJQM01000490">
    <property type="protein sequence ID" value="RCI05071.1"/>
    <property type="molecule type" value="Genomic_DNA"/>
</dbReference>
<dbReference type="OrthoDB" id="2260257at2759"/>
<feature type="signal peptide" evidence="1">
    <location>
        <begin position="1"/>
        <end position="19"/>
    </location>
</feature>
<comment type="caution">
    <text evidence="2">The sequence shown here is derived from an EMBL/GenBank/DDBJ whole genome shotgun (WGS) entry which is preliminary data.</text>
</comment>
<keyword evidence="3" id="KW-1185">Reference proteome</keyword>
<dbReference type="Proteomes" id="UP000253551">
    <property type="component" value="Unassembled WGS sequence"/>
</dbReference>
<evidence type="ECO:0000313" key="3">
    <source>
        <dbReference type="Proteomes" id="UP000253551"/>
    </source>
</evidence>
<proteinExistence type="predicted"/>
<evidence type="ECO:0000313" key="2">
    <source>
        <dbReference type="EMBL" id="RCI05071.1"/>
    </source>
</evidence>
<organism evidence="2 3">
    <name type="scientific">Rhizopus stolonifer</name>
    <name type="common">Rhizopus nigricans</name>
    <dbReference type="NCBI Taxonomy" id="4846"/>
    <lineage>
        <taxon>Eukaryota</taxon>
        <taxon>Fungi</taxon>
        <taxon>Fungi incertae sedis</taxon>
        <taxon>Mucoromycota</taxon>
        <taxon>Mucoromycotina</taxon>
        <taxon>Mucoromycetes</taxon>
        <taxon>Mucorales</taxon>
        <taxon>Mucorineae</taxon>
        <taxon>Rhizopodaceae</taxon>
        <taxon>Rhizopus</taxon>
    </lineage>
</organism>
<evidence type="ECO:0000256" key="1">
    <source>
        <dbReference type="SAM" id="SignalP"/>
    </source>
</evidence>